<gene>
    <name evidence="4" type="ORF">LCGC14_0803600</name>
</gene>
<name>A0A0F9Q8R2_9ZZZZ</name>
<protein>
    <recommendedName>
        <fullName evidence="3">Response regulatory domain-containing protein</fullName>
    </recommendedName>
</protein>
<dbReference type="PANTHER" id="PTHR44591:SF14">
    <property type="entry name" value="PROTEIN PILG"/>
    <property type="match status" value="1"/>
</dbReference>
<dbReference type="InterPro" id="IPR001789">
    <property type="entry name" value="Sig_transdc_resp-reg_receiver"/>
</dbReference>
<accession>A0A0F9Q8R2</accession>
<comment type="caution">
    <text evidence="4">The sequence shown here is derived from an EMBL/GenBank/DDBJ whole genome shotgun (WGS) entry which is preliminary data.</text>
</comment>
<dbReference type="EMBL" id="LAZR01002177">
    <property type="protein sequence ID" value="KKN33457.1"/>
    <property type="molecule type" value="Genomic_DNA"/>
</dbReference>
<dbReference type="GO" id="GO:0000160">
    <property type="term" value="P:phosphorelay signal transduction system"/>
    <property type="evidence" value="ECO:0007669"/>
    <property type="project" value="UniProtKB-KW"/>
</dbReference>
<sequence length="269" mass="30936">MKKENMLVVEDEDIMREALSDYFSDVGHKVDTANDGDKALESFNLEDYNVMIVDLKLPGRDGLSVLKEIRARNTKAKVIIITAYPSIETAKEAIRGGATDYLPKPFELDYLETIISQSYEIEEAPVLPVEEPVVEEPIIEEEIVTPCIWTQAGIVNKRMCTLGYQCNNACKFHVSMMKKEKFKDDPRIQPFLDKLCSQLGKKQCRYAMSGEVSIRSCDRLYRCESCEFHQTIEDEVDRQLAIRDVRQKRVRAKKFDKVATMHTSVRKDH</sequence>
<dbReference type="Gene3D" id="3.40.50.2300">
    <property type="match status" value="1"/>
</dbReference>
<dbReference type="SUPFAM" id="SSF52172">
    <property type="entry name" value="CheY-like"/>
    <property type="match status" value="1"/>
</dbReference>
<feature type="domain" description="Response regulatory" evidence="3">
    <location>
        <begin position="5"/>
        <end position="119"/>
    </location>
</feature>
<proteinExistence type="predicted"/>
<dbReference type="PANTHER" id="PTHR44591">
    <property type="entry name" value="STRESS RESPONSE REGULATOR PROTEIN 1"/>
    <property type="match status" value="1"/>
</dbReference>
<keyword evidence="1" id="KW-0597">Phosphoprotein</keyword>
<dbReference type="AlphaFoldDB" id="A0A0F9Q8R2"/>
<dbReference type="InterPro" id="IPR050595">
    <property type="entry name" value="Bact_response_regulator"/>
</dbReference>
<dbReference type="Pfam" id="PF00072">
    <property type="entry name" value="Response_reg"/>
    <property type="match status" value="1"/>
</dbReference>
<organism evidence="4">
    <name type="scientific">marine sediment metagenome</name>
    <dbReference type="NCBI Taxonomy" id="412755"/>
    <lineage>
        <taxon>unclassified sequences</taxon>
        <taxon>metagenomes</taxon>
        <taxon>ecological metagenomes</taxon>
    </lineage>
</organism>
<evidence type="ECO:0000256" key="1">
    <source>
        <dbReference type="ARBA" id="ARBA00022553"/>
    </source>
</evidence>
<dbReference type="SMART" id="SM00448">
    <property type="entry name" value="REC"/>
    <property type="match status" value="1"/>
</dbReference>
<dbReference type="CDD" id="cd00156">
    <property type="entry name" value="REC"/>
    <property type="match status" value="1"/>
</dbReference>
<evidence type="ECO:0000259" key="3">
    <source>
        <dbReference type="PROSITE" id="PS50110"/>
    </source>
</evidence>
<dbReference type="InterPro" id="IPR011006">
    <property type="entry name" value="CheY-like_superfamily"/>
</dbReference>
<evidence type="ECO:0000313" key="4">
    <source>
        <dbReference type="EMBL" id="KKN33457.1"/>
    </source>
</evidence>
<reference evidence="4" key="1">
    <citation type="journal article" date="2015" name="Nature">
        <title>Complex archaea that bridge the gap between prokaryotes and eukaryotes.</title>
        <authorList>
            <person name="Spang A."/>
            <person name="Saw J.H."/>
            <person name="Jorgensen S.L."/>
            <person name="Zaremba-Niedzwiedzka K."/>
            <person name="Martijn J."/>
            <person name="Lind A.E."/>
            <person name="van Eijk R."/>
            <person name="Schleper C."/>
            <person name="Guy L."/>
            <person name="Ettema T.J."/>
        </authorList>
    </citation>
    <scope>NUCLEOTIDE SEQUENCE</scope>
</reference>
<keyword evidence="2" id="KW-0902">Two-component regulatory system</keyword>
<evidence type="ECO:0000256" key="2">
    <source>
        <dbReference type="ARBA" id="ARBA00023012"/>
    </source>
</evidence>
<dbReference type="PROSITE" id="PS50110">
    <property type="entry name" value="RESPONSE_REGULATORY"/>
    <property type="match status" value="1"/>
</dbReference>